<protein>
    <submittedName>
        <fullName evidence="2">Uncharacterized protein</fullName>
    </submittedName>
</protein>
<feature type="region of interest" description="Disordered" evidence="1">
    <location>
        <begin position="1"/>
        <end position="57"/>
    </location>
</feature>
<gene>
    <name evidence="2" type="ORF">NDU88_000266</name>
</gene>
<dbReference type="Proteomes" id="UP001066276">
    <property type="component" value="Chromosome 2_2"/>
</dbReference>
<reference evidence="2" key="1">
    <citation type="journal article" date="2022" name="bioRxiv">
        <title>Sequencing and chromosome-scale assembly of the giantPleurodeles waltlgenome.</title>
        <authorList>
            <person name="Brown T."/>
            <person name="Elewa A."/>
            <person name="Iarovenko S."/>
            <person name="Subramanian E."/>
            <person name="Araus A.J."/>
            <person name="Petzold A."/>
            <person name="Susuki M."/>
            <person name="Suzuki K.-i.T."/>
            <person name="Hayashi T."/>
            <person name="Toyoda A."/>
            <person name="Oliveira C."/>
            <person name="Osipova E."/>
            <person name="Leigh N.D."/>
            <person name="Simon A."/>
            <person name="Yun M.H."/>
        </authorList>
    </citation>
    <scope>NUCLEOTIDE SEQUENCE</scope>
    <source>
        <strain evidence="2">20211129_DDA</strain>
        <tissue evidence="2">Liver</tissue>
    </source>
</reference>
<evidence type="ECO:0000313" key="2">
    <source>
        <dbReference type="EMBL" id="KAJ1190948.1"/>
    </source>
</evidence>
<feature type="region of interest" description="Disordered" evidence="1">
    <location>
        <begin position="123"/>
        <end position="163"/>
    </location>
</feature>
<dbReference type="AlphaFoldDB" id="A0AAV7UQ15"/>
<name>A0AAV7UQ15_PLEWA</name>
<evidence type="ECO:0000313" key="3">
    <source>
        <dbReference type="Proteomes" id="UP001066276"/>
    </source>
</evidence>
<feature type="compositionally biased region" description="Basic and acidic residues" evidence="1">
    <location>
        <begin position="1"/>
        <end position="54"/>
    </location>
</feature>
<sequence>MDGQEDRATSKEKEDPWKEVRSHTNGRREESDMKAEKAERAREMDFPAKAESTEKNAIITRHVPGGTWLLQDSGSVNNTAGRHGGTYGRNVTRNAKEFVETDSLSVRTAGGFLEMTVLGDLMGDKTGPGSSGAPVAARPRPSNVTEDGLLVETRPVNWGPPQL</sequence>
<comment type="caution">
    <text evidence="2">The sequence shown here is derived from an EMBL/GenBank/DDBJ whole genome shotgun (WGS) entry which is preliminary data.</text>
</comment>
<proteinExistence type="predicted"/>
<evidence type="ECO:0000256" key="1">
    <source>
        <dbReference type="SAM" id="MobiDB-lite"/>
    </source>
</evidence>
<organism evidence="2 3">
    <name type="scientific">Pleurodeles waltl</name>
    <name type="common">Iberian ribbed newt</name>
    <dbReference type="NCBI Taxonomy" id="8319"/>
    <lineage>
        <taxon>Eukaryota</taxon>
        <taxon>Metazoa</taxon>
        <taxon>Chordata</taxon>
        <taxon>Craniata</taxon>
        <taxon>Vertebrata</taxon>
        <taxon>Euteleostomi</taxon>
        <taxon>Amphibia</taxon>
        <taxon>Batrachia</taxon>
        <taxon>Caudata</taxon>
        <taxon>Salamandroidea</taxon>
        <taxon>Salamandridae</taxon>
        <taxon>Pleurodelinae</taxon>
        <taxon>Pleurodeles</taxon>
    </lineage>
</organism>
<dbReference type="EMBL" id="JANPWB010000004">
    <property type="protein sequence ID" value="KAJ1190948.1"/>
    <property type="molecule type" value="Genomic_DNA"/>
</dbReference>
<accession>A0AAV7UQ15</accession>
<keyword evidence="3" id="KW-1185">Reference proteome</keyword>